<organism evidence="16 17">
    <name type="scientific">Lichtheimia ornata</name>
    <dbReference type="NCBI Taxonomy" id="688661"/>
    <lineage>
        <taxon>Eukaryota</taxon>
        <taxon>Fungi</taxon>
        <taxon>Fungi incertae sedis</taxon>
        <taxon>Mucoromycota</taxon>
        <taxon>Mucoromycotina</taxon>
        <taxon>Mucoromycetes</taxon>
        <taxon>Mucorales</taxon>
        <taxon>Lichtheimiaceae</taxon>
        <taxon>Lichtheimia</taxon>
    </lineage>
</organism>
<evidence type="ECO:0000256" key="8">
    <source>
        <dbReference type="ARBA" id="ARBA00022737"/>
    </source>
</evidence>
<protein>
    <recommendedName>
        <fullName evidence="4 14">Dolichyl-phosphate-mannose--protein mannosyltransferase</fullName>
        <ecNumber evidence="4 14">2.4.1.109</ecNumber>
    </recommendedName>
</protein>
<dbReference type="InterPro" id="IPR027005">
    <property type="entry name" value="PMT-like"/>
</dbReference>
<feature type="transmembrane region" description="Helical" evidence="14">
    <location>
        <begin position="287"/>
        <end position="308"/>
    </location>
</feature>
<proteinExistence type="inferred from homology"/>
<accession>A0AAD7XYW0</accession>
<feature type="transmembrane region" description="Helical" evidence="14">
    <location>
        <begin position="651"/>
        <end position="672"/>
    </location>
</feature>
<feature type="domain" description="MIR" evidence="15">
    <location>
        <begin position="410"/>
        <end position="466"/>
    </location>
</feature>
<keyword evidence="6 14" id="KW-0808">Transferase</keyword>
<keyword evidence="10 14" id="KW-1133">Transmembrane helix</keyword>
<comment type="caution">
    <text evidence="16">The sequence shown here is derived from an EMBL/GenBank/DDBJ whole genome shotgun (WGS) entry which is preliminary data.</text>
</comment>
<keyword evidence="8" id="KW-0677">Repeat</keyword>
<dbReference type="AlphaFoldDB" id="A0AAD7XYW0"/>
<feature type="transmembrane region" description="Helical" evidence="14">
    <location>
        <begin position="612"/>
        <end position="631"/>
    </location>
</feature>
<dbReference type="InterPro" id="IPR016093">
    <property type="entry name" value="MIR_motif"/>
</dbReference>
<dbReference type="EC" id="2.4.1.109" evidence="4 14"/>
<feature type="transmembrane region" description="Helical" evidence="14">
    <location>
        <begin position="183"/>
        <end position="203"/>
    </location>
</feature>
<name>A0AAD7XYW0_9FUNG</name>
<keyword evidence="11 14" id="KW-0472">Membrane</keyword>
<comment type="pathway">
    <text evidence="2 14">Protein modification; protein glycosylation.</text>
</comment>
<sequence length="755" mass="86235">MDTLKRRHTTTQNGMAACSIMAEEGYDPISLNDDQDDIYAEKERSFRNRHPHTSGYKKYMAAAKKYQHVLIPTTLTLLSFITRFYDLARSDSVVWDEAHFGKFGSYYLKREYYFDVHPPLGKMLVGLSGWLVGYDGSFDFQSGATFPEGLNYWGMRLFNSAWGALMVPLAYGTAKEFGMSMRASILAASMVLFDTAYLCISRFILLDSMLLFFTCTSLYCLSKLRSTRHQPFSKQWWLWMFMTGVSLGCVSSVKWVGLFAVAMVGVYTLDELWDLYGDPQLSIVVYAAHWVARAITLIAVPMVVYVASFKAHFTILSKSGPGDNQMSSLFQAQLEGNSLGESPLEIAFGSEVTIKSQTLGGGLLHSHVQKYPEGSKHQQVTIYHHKDENNNWVLHPVDAEEEGDVNEEDIQYIRDGDHVRLLHKRTKVYLHSHEMPGHVTNEHYEVGGHGTEKDPMIGNTWKVEVKDDIGAMSNDNNRIHTLSTRFRLRHVELGCLLRSEKASLPQWGFKQGEMTCDPNAKDNDPAVLWNIEEHENEKLPPAGKQAYRSKFWRDFIHLNVGMWRSNNALIPDPDKEDRLTSAPTEWPLVSIGMRICGWGEKNVRYLLMGNPAVWWASAASLAVFGLTVAIYNVRTRRHGAHVLQGKKMDDFYFTGRVLLIGWFFHYLPFFIMGRVTYLHHYFPALYFSIFMVPLLMDHFVAQSSPRTQTVVFTIALALVISAFIYFSPIAFGMTGPLDKYTGRMWFRNWRFADEE</sequence>
<evidence type="ECO:0000256" key="1">
    <source>
        <dbReference type="ARBA" id="ARBA00004477"/>
    </source>
</evidence>
<keyword evidence="7 14" id="KW-0812">Transmembrane</keyword>
<dbReference type="Gene3D" id="2.80.10.50">
    <property type="match status" value="1"/>
</dbReference>
<comment type="function">
    <text evidence="14">Transfers mannose from Dol-P-mannose to Ser or Thr residues on proteins.</text>
</comment>
<evidence type="ECO:0000313" key="17">
    <source>
        <dbReference type="Proteomes" id="UP001234581"/>
    </source>
</evidence>
<evidence type="ECO:0000256" key="7">
    <source>
        <dbReference type="ARBA" id="ARBA00022692"/>
    </source>
</evidence>
<comment type="catalytic activity">
    <reaction evidence="12 14">
        <text>a di-trans,poly-cis-dolichyl beta-D-mannosyl phosphate + L-threonyl-[protein] = 3-O-(alpha-D-mannosyl)-L-threonyl-[protein] + a di-trans,poly-cis-dolichyl phosphate + H(+)</text>
        <dbReference type="Rhea" id="RHEA:53396"/>
        <dbReference type="Rhea" id="RHEA-COMP:11060"/>
        <dbReference type="Rhea" id="RHEA-COMP:13547"/>
        <dbReference type="Rhea" id="RHEA-COMP:19498"/>
        <dbReference type="Rhea" id="RHEA-COMP:19501"/>
        <dbReference type="ChEBI" id="CHEBI:15378"/>
        <dbReference type="ChEBI" id="CHEBI:30013"/>
        <dbReference type="ChEBI" id="CHEBI:57683"/>
        <dbReference type="ChEBI" id="CHEBI:58211"/>
        <dbReference type="ChEBI" id="CHEBI:137323"/>
        <dbReference type="EC" id="2.4.1.109"/>
    </reaction>
</comment>
<evidence type="ECO:0000256" key="11">
    <source>
        <dbReference type="ARBA" id="ARBA00023136"/>
    </source>
</evidence>
<dbReference type="InterPro" id="IPR003342">
    <property type="entry name" value="ArnT-like_N"/>
</dbReference>
<reference evidence="16 17" key="1">
    <citation type="submission" date="2023-03" db="EMBL/GenBank/DDBJ databases">
        <title>Genome sequence of Lichtheimia ornata CBS 291.66.</title>
        <authorList>
            <person name="Mohabir J.T."/>
            <person name="Shea T.P."/>
            <person name="Kurbessoian T."/>
            <person name="Berby B."/>
            <person name="Fontaine J."/>
            <person name="Livny J."/>
            <person name="Gnirke A."/>
            <person name="Stajich J.E."/>
            <person name="Cuomo C.A."/>
        </authorList>
    </citation>
    <scope>NUCLEOTIDE SEQUENCE [LARGE SCALE GENOMIC DNA]</scope>
    <source>
        <strain evidence="16">CBS 291.66</strain>
    </source>
</reference>
<dbReference type="PROSITE" id="PS51257">
    <property type="entry name" value="PROKAR_LIPOPROTEIN"/>
    <property type="match status" value="1"/>
</dbReference>
<evidence type="ECO:0000256" key="14">
    <source>
        <dbReference type="RuleBase" id="RU367007"/>
    </source>
</evidence>
<evidence type="ECO:0000256" key="2">
    <source>
        <dbReference type="ARBA" id="ARBA00004922"/>
    </source>
</evidence>
<evidence type="ECO:0000256" key="13">
    <source>
        <dbReference type="ARBA" id="ARBA00045102"/>
    </source>
</evidence>
<keyword evidence="9 14" id="KW-0256">Endoplasmic reticulum</keyword>
<dbReference type="GO" id="GO:0004169">
    <property type="term" value="F:dolichyl-phosphate-mannose-protein mannosyltransferase activity"/>
    <property type="evidence" value="ECO:0007669"/>
    <property type="project" value="UniProtKB-UniRule"/>
</dbReference>
<feature type="transmembrane region" description="Helical" evidence="14">
    <location>
        <begin position="236"/>
        <end position="267"/>
    </location>
</feature>
<dbReference type="GO" id="GO:0005789">
    <property type="term" value="C:endoplasmic reticulum membrane"/>
    <property type="evidence" value="ECO:0007669"/>
    <property type="project" value="UniProtKB-SubCell"/>
</dbReference>
<dbReference type="InterPro" id="IPR032421">
    <property type="entry name" value="PMT_4TMC"/>
</dbReference>
<comment type="similarity">
    <text evidence="3 14">Belongs to the glycosyltransferase 39 family.</text>
</comment>
<feature type="domain" description="MIR" evidence="15">
    <location>
        <begin position="343"/>
        <end position="397"/>
    </location>
</feature>
<evidence type="ECO:0000256" key="3">
    <source>
        <dbReference type="ARBA" id="ARBA00007222"/>
    </source>
</evidence>
<evidence type="ECO:0000256" key="12">
    <source>
        <dbReference type="ARBA" id="ARBA00045085"/>
    </source>
</evidence>
<evidence type="ECO:0000256" key="9">
    <source>
        <dbReference type="ARBA" id="ARBA00022824"/>
    </source>
</evidence>
<dbReference type="Proteomes" id="UP001234581">
    <property type="component" value="Unassembled WGS sequence"/>
</dbReference>
<keyword evidence="5 14" id="KW-0328">Glycosyltransferase</keyword>
<gene>
    <name evidence="16" type="ORF">O0I10_009294</name>
</gene>
<comment type="catalytic activity">
    <reaction evidence="13 14">
        <text>a di-trans,poly-cis-dolichyl beta-D-mannosyl phosphate + L-seryl-[protein] = 3-O-(alpha-D-mannosyl)-L-seryl-[protein] + a di-trans,poly-cis-dolichyl phosphate + H(+)</text>
        <dbReference type="Rhea" id="RHEA:17377"/>
        <dbReference type="Rhea" id="RHEA-COMP:9863"/>
        <dbReference type="Rhea" id="RHEA-COMP:13546"/>
        <dbReference type="Rhea" id="RHEA-COMP:19498"/>
        <dbReference type="Rhea" id="RHEA-COMP:19501"/>
        <dbReference type="ChEBI" id="CHEBI:15378"/>
        <dbReference type="ChEBI" id="CHEBI:29999"/>
        <dbReference type="ChEBI" id="CHEBI:57683"/>
        <dbReference type="ChEBI" id="CHEBI:58211"/>
        <dbReference type="ChEBI" id="CHEBI:137321"/>
        <dbReference type="EC" id="2.4.1.109"/>
    </reaction>
</comment>
<keyword evidence="17" id="KW-1185">Reference proteome</keyword>
<feature type="transmembrane region" description="Helical" evidence="14">
    <location>
        <begin position="66"/>
        <end position="85"/>
    </location>
</feature>
<dbReference type="RefSeq" id="XP_058340000.1">
    <property type="nucleotide sequence ID" value="XM_058489289.1"/>
</dbReference>
<dbReference type="SMART" id="SM00472">
    <property type="entry name" value="MIR"/>
    <property type="match status" value="3"/>
</dbReference>
<dbReference type="GeneID" id="83216701"/>
<evidence type="ECO:0000259" key="15">
    <source>
        <dbReference type="PROSITE" id="PS50919"/>
    </source>
</evidence>
<evidence type="ECO:0000256" key="6">
    <source>
        <dbReference type="ARBA" id="ARBA00022679"/>
    </source>
</evidence>
<evidence type="ECO:0000256" key="5">
    <source>
        <dbReference type="ARBA" id="ARBA00022676"/>
    </source>
</evidence>
<dbReference type="Pfam" id="PF02815">
    <property type="entry name" value="MIR"/>
    <property type="match status" value="1"/>
</dbReference>
<dbReference type="PANTHER" id="PTHR10050">
    <property type="entry name" value="DOLICHYL-PHOSPHATE-MANNOSE--PROTEIN MANNOSYLTRANSFERASE"/>
    <property type="match status" value="1"/>
</dbReference>
<comment type="subcellular location">
    <subcellularLocation>
        <location evidence="1 14">Endoplasmic reticulum membrane</location>
        <topology evidence="1 14">Multi-pass membrane protein</topology>
    </subcellularLocation>
</comment>
<evidence type="ECO:0000256" key="10">
    <source>
        <dbReference type="ARBA" id="ARBA00022989"/>
    </source>
</evidence>
<dbReference type="SUPFAM" id="SSF82109">
    <property type="entry name" value="MIR domain"/>
    <property type="match status" value="1"/>
</dbReference>
<dbReference type="Pfam" id="PF16192">
    <property type="entry name" value="PMT_4TMC"/>
    <property type="match status" value="1"/>
</dbReference>
<dbReference type="Pfam" id="PF02366">
    <property type="entry name" value="PMT"/>
    <property type="match status" value="1"/>
</dbReference>
<dbReference type="EMBL" id="JARTCD010000053">
    <property type="protein sequence ID" value="KAJ8655087.1"/>
    <property type="molecule type" value="Genomic_DNA"/>
</dbReference>
<feature type="transmembrane region" description="Helical" evidence="14">
    <location>
        <begin position="684"/>
        <end position="704"/>
    </location>
</feature>
<feature type="transmembrane region" description="Helical" evidence="14">
    <location>
        <begin position="153"/>
        <end position="171"/>
    </location>
</feature>
<evidence type="ECO:0000256" key="4">
    <source>
        <dbReference type="ARBA" id="ARBA00012839"/>
    </source>
</evidence>
<evidence type="ECO:0000313" key="16">
    <source>
        <dbReference type="EMBL" id="KAJ8655087.1"/>
    </source>
</evidence>
<dbReference type="InterPro" id="IPR036300">
    <property type="entry name" value="MIR_dom_sf"/>
</dbReference>
<feature type="transmembrane region" description="Helical" evidence="14">
    <location>
        <begin position="710"/>
        <end position="734"/>
    </location>
</feature>
<dbReference type="PANTHER" id="PTHR10050:SF46">
    <property type="entry name" value="PROTEIN O-MANNOSYL-TRANSFERASE 2"/>
    <property type="match status" value="1"/>
</dbReference>
<feature type="domain" description="MIR" evidence="15">
    <location>
        <begin position="476"/>
        <end position="534"/>
    </location>
</feature>
<dbReference type="PROSITE" id="PS50919">
    <property type="entry name" value="MIR"/>
    <property type="match status" value="3"/>
</dbReference>